<dbReference type="Gene3D" id="2.30.29.30">
    <property type="entry name" value="Pleckstrin-homology domain (PH domain)/Phosphotyrosine-binding domain (PTB)"/>
    <property type="match status" value="1"/>
</dbReference>
<gene>
    <name evidence="9" type="ORF">RHGRI_007400</name>
</gene>
<name>A0AAV6KY36_9ERIC</name>
<dbReference type="InterPro" id="IPR004182">
    <property type="entry name" value="GRAM"/>
</dbReference>
<evidence type="ECO:0000313" key="9">
    <source>
        <dbReference type="EMBL" id="KAG5557119.1"/>
    </source>
</evidence>
<evidence type="ECO:0000259" key="8">
    <source>
        <dbReference type="PROSITE" id="PS51339"/>
    </source>
</evidence>
<protein>
    <recommendedName>
        <fullName evidence="2">phosphatidylinositol-3,5-bisphosphate 3-phosphatase</fullName>
        <ecNumber evidence="2">3.1.3.95</ecNumber>
    </recommendedName>
</protein>
<keyword evidence="6" id="KW-0175">Coiled coil</keyword>
<evidence type="ECO:0000256" key="4">
    <source>
        <dbReference type="PIRSR" id="PIRSR630564-1"/>
    </source>
</evidence>
<dbReference type="InterPro" id="IPR010569">
    <property type="entry name" value="Myotubularin-like_Pase_dom"/>
</dbReference>
<feature type="domain" description="Myotubularin phosphatase" evidence="8">
    <location>
        <begin position="204"/>
        <end position="582"/>
    </location>
</feature>
<proteinExistence type="inferred from homology"/>
<dbReference type="GO" id="GO:0004438">
    <property type="term" value="F:phosphatidylinositol-3-phosphate phosphatase activity"/>
    <property type="evidence" value="ECO:0007669"/>
    <property type="project" value="TreeGrafter"/>
</dbReference>
<dbReference type="GO" id="GO:0046856">
    <property type="term" value="P:phosphatidylinositol dephosphorylation"/>
    <property type="evidence" value="ECO:0007669"/>
    <property type="project" value="TreeGrafter"/>
</dbReference>
<dbReference type="Proteomes" id="UP000823749">
    <property type="component" value="Chromosome 3"/>
</dbReference>
<evidence type="ECO:0000256" key="5">
    <source>
        <dbReference type="PIRSR" id="PIRSR630564-2"/>
    </source>
</evidence>
<dbReference type="InterPro" id="IPR030564">
    <property type="entry name" value="Myotubularin"/>
</dbReference>
<dbReference type="SMART" id="SM00568">
    <property type="entry name" value="GRAM"/>
    <property type="match status" value="1"/>
</dbReference>
<dbReference type="PROSITE" id="PS51339">
    <property type="entry name" value="PPASE_MYOTUBULARIN"/>
    <property type="match status" value="1"/>
</dbReference>
<feature type="compositionally biased region" description="Basic and acidic residues" evidence="7">
    <location>
        <begin position="16"/>
        <end position="27"/>
    </location>
</feature>
<evidence type="ECO:0000256" key="1">
    <source>
        <dbReference type="ARBA" id="ARBA00007471"/>
    </source>
</evidence>
<dbReference type="GO" id="GO:0005737">
    <property type="term" value="C:cytoplasm"/>
    <property type="evidence" value="ECO:0007669"/>
    <property type="project" value="TreeGrafter"/>
</dbReference>
<dbReference type="EC" id="3.1.3.95" evidence="2"/>
<feature type="coiled-coil region" evidence="6">
    <location>
        <begin position="600"/>
        <end position="627"/>
    </location>
</feature>
<dbReference type="InterPro" id="IPR029021">
    <property type="entry name" value="Prot-tyrosine_phosphatase-like"/>
</dbReference>
<dbReference type="SUPFAM" id="SSF50729">
    <property type="entry name" value="PH domain-like"/>
    <property type="match status" value="1"/>
</dbReference>
<evidence type="ECO:0000256" key="6">
    <source>
        <dbReference type="SAM" id="Coils"/>
    </source>
</evidence>
<sequence>MATPKPRSGRSTSLREPGDNIRLTESEKIEGTGSWETLEWTKIEPAPRSVPEGLLGFLLEAEQVIVEGYGVVLVNTDEAGTLFVTNYRLLFLSEGSRNIIPLGTIPLATIEKFNKIAMKLPSAPRQSDRAPSRRLLQVIGKDMRIIVFGFRPRTKQRRAVFDALVRCTRPVSLWDLYAVSSRPSRFSNTNPTVRLLNEYFRLLGMVSCNASASSIEDGSYTVSNEWWRISAVNSTYTMCPTYPFALLVPKCISDEEVLQASTFRARCRLPVISWCHPGNGAVLARSSQPLVGLMMNMRSNADEKLVASLCTHLAGPKQPRRKLYIADARPRKNALANGAMGGGSESSSNYFQSEIVFFGIENIHAMRDSLSRLRDYLDTHGATSSDGMSSFLRHGGWTWGGGNLSSMSASVSTLGDTGWLIHVQNVLAGSAWIAARIALESASVLVHCSDGWDRTTQLISLANLLLDPYYRTFKGFQWVDCVSQLLRMYPFAFEFSSAFLVDFLDCVLSCRFGNFLCNSDKERQQSDIFDTSGCLWMYLADLRASEGSSHVHYNLFYEPSKHEGPLLPPAAALAPTLWPQFHLRWACPSEAQAGEVEAQCRSLAKKFSELQKAKEAAEMKAKEIAATTESLSAALQNEKQISSSAMNLAKRATKESAAIKRAIQSLGCKVHFSGSGDCTVNIESNQTEIPHKLIQSPSKRESDGNMMQNDDKSDLSVSITVIDEVDSNNPITKVCESLCPLRSRDGGCRWPDAGCAQLGSQFVGLKANFDAFDRLSIYDSYFRSE</sequence>
<feature type="binding site" evidence="5">
    <location>
        <begin position="362"/>
        <end position="363"/>
    </location>
    <ligand>
        <name>substrate</name>
    </ligand>
</feature>
<comment type="similarity">
    <text evidence="1">Belongs to the protein-tyrosine phosphatase family. Non-receptor class myotubularin subfamily.</text>
</comment>
<dbReference type="InterPro" id="IPR011993">
    <property type="entry name" value="PH-like_dom_sf"/>
</dbReference>
<feature type="region of interest" description="Disordered" evidence="7">
    <location>
        <begin position="1"/>
        <end position="27"/>
    </location>
</feature>
<evidence type="ECO:0000256" key="2">
    <source>
        <dbReference type="ARBA" id="ARBA00012903"/>
    </source>
</evidence>
<dbReference type="PROSITE" id="PS00383">
    <property type="entry name" value="TYR_PHOSPHATASE_1"/>
    <property type="match status" value="1"/>
</dbReference>
<dbReference type="SUPFAM" id="SSF52799">
    <property type="entry name" value="(Phosphotyrosine protein) phosphatases II"/>
    <property type="match status" value="1"/>
</dbReference>
<keyword evidence="3" id="KW-0443">Lipid metabolism</keyword>
<dbReference type="PANTHER" id="PTHR10807:SF8">
    <property type="entry name" value="PHOSPHATIDYLINOSITOL-3-PHOSPHATE PHOSPHATASE"/>
    <property type="match status" value="1"/>
</dbReference>
<keyword evidence="10" id="KW-1185">Reference proteome</keyword>
<dbReference type="GO" id="GO:0052629">
    <property type="term" value="F:phosphatidylinositol-3,5-bisphosphate 3-phosphatase activity"/>
    <property type="evidence" value="ECO:0007669"/>
    <property type="project" value="UniProtKB-EC"/>
</dbReference>
<dbReference type="InterPro" id="IPR016130">
    <property type="entry name" value="Tyr_Pase_AS"/>
</dbReference>
<feature type="active site" description="Phosphocysteine intermediate" evidence="4">
    <location>
        <position position="448"/>
    </location>
</feature>
<evidence type="ECO:0000313" key="10">
    <source>
        <dbReference type="Proteomes" id="UP000823749"/>
    </source>
</evidence>
<dbReference type="PANTHER" id="PTHR10807">
    <property type="entry name" value="MYOTUBULARIN-RELATED"/>
    <property type="match status" value="1"/>
</dbReference>
<comment type="caution">
    <text evidence="9">The sequence shown here is derived from an EMBL/GenBank/DDBJ whole genome shotgun (WGS) entry which is preliminary data.</text>
</comment>
<dbReference type="EMBL" id="JACTNZ010000003">
    <property type="protein sequence ID" value="KAG5557119.1"/>
    <property type="molecule type" value="Genomic_DNA"/>
</dbReference>
<evidence type="ECO:0000256" key="3">
    <source>
        <dbReference type="ARBA" id="ARBA00023098"/>
    </source>
</evidence>
<dbReference type="Pfam" id="PF06602">
    <property type="entry name" value="Myotub-related"/>
    <property type="match status" value="1"/>
</dbReference>
<organism evidence="9 10">
    <name type="scientific">Rhododendron griersonianum</name>
    <dbReference type="NCBI Taxonomy" id="479676"/>
    <lineage>
        <taxon>Eukaryota</taxon>
        <taxon>Viridiplantae</taxon>
        <taxon>Streptophyta</taxon>
        <taxon>Embryophyta</taxon>
        <taxon>Tracheophyta</taxon>
        <taxon>Spermatophyta</taxon>
        <taxon>Magnoliopsida</taxon>
        <taxon>eudicotyledons</taxon>
        <taxon>Gunneridae</taxon>
        <taxon>Pentapetalae</taxon>
        <taxon>asterids</taxon>
        <taxon>Ericales</taxon>
        <taxon>Ericaceae</taxon>
        <taxon>Ericoideae</taxon>
        <taxon>Rhodoreae</taxon>
        <taxon>Rhododendron</taxon>
    </lineage>
</organism>
<reference evidence="9" key="1">
    <citation type="submission" date="2020-08" db="EMBL/GenBank/DDBJ databases">
        <title>Plant Genome Project.</title>
        <authorList>
            <person name="Zhang R.-G."/>
        </authorList>
    </citation>
    <scope>NUCLEOTIDE SEQUENCE</scope>
    <source>
        <strain evidence="9">WSP0</strain>
        <tissue evidence="9">Leaf</tissue>
    </source>
</reference>
<evidence type="ECO:0000256" key="7">
    <source>
        <dbReference type="SAM" id="MobiDB-lite"/>
    </source>
</evidence>
<feature type="binding site" evidence="5">
    <location>
        <begin position="448"/>
        <end position="454"/>
    </location>
    <ligand>
        <name>substrate</name>
    </ligand>
</feature>
<accession>A0AAV6KY36</accession>
<dbReference type="AlphaFoldDB" id="A0AAV6KY36"/>